<dbReference type="Gene3D" id="3.60.40.10">
    <property type="entry name" value="PPM-type phosphatase domain"/>
    <property type="match status" value="1"/>
</dbReference>
<protein>
    <submittedName>
        <fullName evidence="2">Stp1/IreP family PP2C-type Ser/Thr phosphatase</fullName>
    </submittedName>
</protein>
<dbReference type="EMBL" id="JAGMVS010000064">
    <property type="protein sequence ID" value="MCM2437506.1"/>
    <property type="molecule type" value="Genomic_DNA"/>
</dbReference>
<dbReference type="Pfam" id="PF13672">
    <property type="entry name" value="PP2C_2"/>
    <property type="match status" value="1"/>
</dbReference>
<dbReference type="RefSeq" id="WP_205143539.1">
    <property type="nucleotide sequence ID" value="NZ_JAFBDN010000007.1"/>
</dbReference>
<dbReference type="CDD" id="cd00143">
    <property type="entry name" value="PP2Cc"/>
    <property type="match status" value="1"/>
</dbReference>
<comment type="caution">
    <text evidence="2">The sequence shown here is derived from an EMBL/GenBank/DDBJ whole genome shotgun (WGS) entry which is preliminary data.</text>
</comment>
<accession>A0ABT0VIM1</accession>
<dbReference type="InterPro" id="IPR036457">
    <property type="entry name" value="PPM-type-like_dom_sf"/>
</dbReference>
<sequence>MKVAFQTDIGLRRQSNQDYVGTFKNKKGYTFAMVADGVGGQAAGDVASTMAVLHLGNQWELDDISTPKRAKEWLLGQVKNENAAILAASQRFRDLQGMATTLVATMIFDDQLLMANIGDSRGYVLHKQELTQITTDHSLVNELVKNGKIKPEDAQLHPDKNIITRWLGVNDEALLDTYTYMIKPGDIIMLSTDGLTNFVTDSEIKDILSAELTLDKKVKNLVKKANKAGGRDNITVLLLERELEVKNYDA</sequence>
<evidence type="ECO:0000313" key="2">
    <source>
        <dbReference type="EMBL" id="MCM2437506.1"/>
    </source>
</evidence>
<dbReference type="SUPFAM" id="SSF81606">
    <property type="entry name" value="PP2C-like"/>
    <property type="match status" value="1"/>
</dbReference>
<organism evidence="2 3">
    <name type="scientific">Periweissella beninensis</name>
    <dbReference type="NCBI Taxonomy" id="504936"/>
    <lineage>
        <taxon>Bacteria</taxon>
        <taxon>Bacillati</taxon>
        <taxon>Bacillota</taxon>
        <taxon>Bacilli</taxon>
        <taxon>Lactobacillales</taxon>
        <taxon>Lactobacillaceae</taxon>
        <taxon>Periweissella</taxon>
    </lineage>
</organism>
<proteinExistence type="predicted"/>
<evidence type="ECO:0000259" key="1">
    <source>
        <dbReference type="PROSITE" id="PS51746"/>
    </source>
</evidence>
<gene>
    <name evidence="2" type="ORF">KAK10_06245</name>
</gene>
<evidence type="ECO:0000313" key="3">
    <source>
        <dbReference type="Proteomes" id="UP001057481"/>
    </source>
</evidence>
<dbReference type="InterPro" id="IPR001932">
    <property type="entry name" value="PPM-type_phosphatase-like_dom"/>
</dbReference>
<name>A0ABT0VIM1_9LACO</name>
<dbReference type="PROSITE" id="PS51746">
    <property type="entry name" value="PPM_2"/>
    <property type="match status" value="1"/>
</dbReference>
<feature type="domain" description="PPM-type phosphatase" evidence="1">
    <location>
        <begin position="2"/>
        <end position="241"/>
    </location>
</feature>
<dbReference type="SMART" id="SM00331">
    <property type="entry name" value="PP2C_SIG"/>
    <property type="match status" value="1"/>
</dbReference>
<keyword evidence="3" id="KW-1185">Reference proteome</keyword>
<dbReference type="NCBIfam" id="NF033484">
    <property type="entry name" value="Stp1_PP2C_phos"/>
    <property type="match status" value="1"/>
</dbReference>
<dbReference type="InterPro" id="IPR015655">
    <property type="entry name" value="PP2C"/>
</dbReference>
<reference evidence="2" key="1">
    <citation type="submission" date="2021-04" db="EMBL/GenBank/DDBJ databases">
        <title>Taxonomic assessment of Weissella genus.</title>
        <authorList>
            <person name="Fanelli F."/>
            <person name="Chieffi D."/>
            <person name="Dell'Aquila A."/>
            <person name="Gyu-Sung C."/>
            <person name="Franz C.M.A.P."/>
            <person name="Fusco V."/>
        </authorList>
    </citation>
    <scope>NUCLEOTIDE SEQUENCE</scope>
    <source>
        <strain evidence="2">LMG 25373</strain>
    </source>
</reference>
<dbReference type="PANTHER" id="PTHR47992">
    <property type="entry name" value="PROTEIN PHOSPHATASE"/>
    <property type="match status" value="1"/>
</dbReference>
<dbReference type="Proteomes" id="UP001057481">
    <property type="component" value="Unassembled WGS sequence"/>
</dbReference>
<dbReference type="SMART" id="SM00332">
    <property type="entry name" value="PP2Cc"/>
    <property type="match status" value="1"/>
</dbReference>